<organism evidence="1 2">
    <name type="scientific">Racocetra persica</name>
    <dbReference type="NCBI Taxonomy" id="160502"/>
    <lineage>
        <taxon>Eukaryota</taxon>
        <taxon>Fungi</taxon>
        <taxon>Fungi incertae sedis</taxon>
        <taxon>Mucoromycota</taxon>
        <taxon>Glomeromycotina</taxon>
        <taxon>Glomeromycetes</taxon>
        <taxon>Diversisporales</taxon>
        <taxon>Gigasporaceae</taxon>
        <taxon>Racocetra</taxon>
    </lineage>
</organism>
<feature type="non-terminal residue" evidence="1">
    <location>
        <position position="407"/>
    </location>
</feature>
<name>A0ACA9RF44_9GLOM</name>
<dbReference type="EMBL" id="CAJVQC010050487">
    <property type="protein sequence ID" value="CAG8789110.1"/>
    <property type="molecule type" value="Genomic_DNA"/>
</dbReference>
<sequence>RLTSEYLVDMYSRVEEECLNYILNEKKRLNKERNQQRQPNVKKDFENKDNQDESDLRLSASFLGSKKWYSVYVANALALARCREKPSFFITITTNLNWEEIKLQLRTPYAHIVMSVNPKLPVDQIDKIIFAELSRENIQLRELIKKFMLHKQNHSSRCLRNRASNISQYSCLQNISSTTSLLTHYLLRPLDSLFNNLKYTEYYEQFILYPFKQEEFKDRDFLKQEQPQIPRKIVRKRTTDKITRIVLISSEASLRTINGITYRTYQETACEMGLFTVDNEGIFAMKEAIENFYTPAKLYIQEQFPHNNCLTNNITLQKIAYMITEYRRHIRDFRLPEPQILTQEIALELQHRKAKQDKTFLINAICHAIRAESKIVLPCGTTALAAQLYEGERTAYSLFHIPVEEYN</sequence>
<accession>A0ACA9RF44</accession>
<keyword evidence="2" id="KW-1185">Reference proteome</keyword>
<proteinExistence type="predicted"/>
<feature type="non-terminal residue" evidence="1">
    <location>
        <position position="1"/>
    </location>
</feature>
<evidence type="ECO:0000313" key="2">
    <source>
        <dbReference type="Proteomes" id="UP000789920"/>
    </source>
</evidence>
<comment type="caution">
    <text evidence="1">The sequence shown here is derived from an EMBL/GenBank/DDBJ whole genome shotgun (WGS) entry which is preliminary data.</text>
</comment>
<protein>
    <submittedName>
        <fullName evidence="1">34302_t:CDS:1</fullName>
    </submittedName>
</protein>
<dbReference type="Proteomes" id="UP000789920">
    <property type="component" value="Unassembled WGS sequence"/>
</dbReference>
<evidence type="ECO:0000313" key="1">
    <source>
        <dbReference type="EMBL" id="CAG8789110.1"/>
    </source>
</evidence>
<reference evidence="1" key="1">
    <citation type="submission" date="2021-06" db="EMBL/GenBank/DDBJ databases">
        <authorList>
            <person name="Kallberg Y."/>
            <person name="Tangrot J."/>
            <person name="Rosling A."/>
        </authorList>
    </citation>
    <scope>NUCLEOTIDE SEQUENCE</scope>
    <source>
        <strain evidence="1">MA461A</strain>
    </source>
</reference>
<gene>
    <name evidence="1" type="ORF">RPERSI_LOCUS18832</name>
</gene>